<reference evidence="1 2" key="1">
    <citation type="submission" date="2019-03" db="EMBL/GenBank/DDBJ databases">
        <title>First draft genome of Liparis tanakae, snailfish: a comprehensive survey of snailfish specific genes.</title>
        <authorList>
            <person name="Kim W."/>
            <person name="Song I."/>
            <person name="Jeong J.-H."/>
            <person name="Kim D."/>
            <person name="Kim S."/>
            <person name="Ryu S."/>
            <person name="Song J.Y."/>
            <person name="Lee S.K."/>
        </authorList>
    </citation>
    <scope>NUCLEOTIDE SEQUENCE [LARGE SCALE GENOMIC DNA]</scope>
    <source>
        <tissue evidence="1">Muscle</tissue>
    </source>
</reference>
<gene>
    <name evidence="1" type="ORF">EYF80_057827</name>
</gene>
<evidence type="ECO:0000313" key="2">
    <source>
        <dbReference type="Proteomes" id="UP000314294"/>
    </source>
</evidence>
<name>A0A4Z2ET44_9TELE</name>
<evidence type="ECO:0000313" key="1">
    <source>
        <dbReference type="EMBL" id="TNN32015.1"/>
    </source>
</evidence>
<dbReference type="Proteomes" id="UP000314294">
    <property type="component" value="Unassembled WGS sequence"/>
</dbReference>
<organism evidence="1 2">
    <name type="scientific">Liparis tanakae</name>
    <name type="common">Tanaka's snailfish</name>
    <dbReference type="NCBI Taxonomy" id="230148"/>
    <lineage>
        <taxon>Eukaryota</taxon>
        <taxon>Metazoa</taxon>
        <taxon>Chordata</taxon>
        <taxon>Craniata</taxon>
        <taxon>Vertebrata</taxon>
        <taxon>Euteleostomi</taxon>
        <taxon>Actinopterygii</taxon>
        <taxon>Neopterygii</taxon>
        <taxon>Teleostei</taxon>
        <taxon>Neoteleostei</taxon>
        <taxon>Acanthomorphata</taxon>
        <taxon>Eupercaria</taxon>
        <taxon>Perciformes</taxon>
        <taxon>Cottioidei</taxon>
        <taxon>Cottales</taxon>
        <taxon>Liparidae</taxon>
        <taxon>Liparis</taxon>
    </lineage>
</organism>
<accession>A0A4Z2ET44</accession>
<comment type="caution">
    <text evidence="1">The sequence shown here is derived from an EMBL/GenBank/DDBJ whole genome shotgun (WGS) entry which is preliminary data.</text>
</comment>
<dbReference type="EMBL" id="SRLO01002984">
    <property type="protein sequence ID" value="TNN32015.1"/>
    <property type="molecule type" value="Genomic_DNA"/>
</dbReference>
<keyword evidence="2" id="KW-1185">Reference proteome</keyword>
<dbReference type="AlphaFoldDB" id="A0A4Z2ET44"/>
<protein>
    <submittedName>
        <fullName evidence="1">Uncharacterized protein</fullName>
    </submittedName>
</protein>
<proteinExistence type="predicted"/>
<sequence>MESEERVPGDEEEGEVLFLPAARASAVKTSLGEELAFDWFPSGDDGLQAASVTPALGSTAPPERVTM</sequence>